<organism evidence="2 3">
    <name type="scientific">Methanococcus voltae PS</name>
    <dbReference type="NCBI Taxonomy" id="523842"/>
    <lineage>
        <taxon>Archaea</taxon>
        <taxon>Methanobacteriati</taxon>
        <taxon>Methanobacteriota</taxon>
        <taxon>Methanomada group</taxon>
        <taxon>Methanococci</taxon>
        <taxon>Methanococcales</taxon>
        <taxon>Methanococcaceae</taxon>
        <taxon>Methanococcus</taxon>
    </lineage>
</organism>
<sequence>MARTKKTKSNEEYTPNKEDKKKLLRIFHSMPRDVQHKDLLTTKRVIKKGNKKQLDEWKNNPKAYDIRGIDTQPEELLKRRLDYVTNYAGNPKIDIQEHKGIEGEYEYYPGGGKSKKVPKQGIIRINNKGRSEKEVDILLSHELGHAFHRNVKGNLDEDYYNFKKMQPNPHNKKQLYNEILAIDNRIVPYNKKKDKDFTQYRNQDKELFANFFRGLLTNKNTIKKGKSFYNIFKNENKDFMNGLKGVDKEVLKKYTKEPLKKKRKTKSKKKK</sequence>
<feature type="region of interest" description="Disordered" evidence="1">
    <location>
        <begin position="1"/>
        <end position="20"/>
    </location>
</feature>
<accession>A0ABT2EVN9</accession>
<evidence type="ECO:0000313" key="3">
    <source>
        <dbReference type="Proteomes" id="UP001140258"/>
    </source>
</evidence>
<evidence type="ECO:0000313" key="2">
    <source>
        <dbReference type="EMBL" id="MCS3922024.1"/>
    </source>
</evidence>
<evidence type="ECO:0000256" key="1">
    <source>
        <dbReference type="SAM" id="MobiDB-lite"/>
    </source>
</evidence>
<feature type="compositionally biased region" description="Basic and acidic residues" evidence="1">
    <location>
        <begin position="8"/>
        <end position="20"/>
    </location>
</feature>
<proteinExistence type="predicted"/>
<comment type="caution">
    <text evidence="2">The sequence shown here is derived from an EMBL/GenBank/DDBJ whole genome shotgun (WGS) entry which is preliminary data.</text>
</comment>
<dbReference type="EMBL" id="JANUCQ010000002">
    <property type="protein sequence ID" value="MCS3922024.1"/>
    <property type="molecule type" value="Genomic_DNA"/>
</dbReference>
<dbReference type="Proteomes" id="UP001140258">
    <property type="component" value="Unassembled WGS sequence"/>
</dbReference>
<reference evidence="2" key="1">
    <citation type="submission" date="2022-08" db="EMBL/GenBank/DDBJ databases">
        <title>Genomic Encyclopedia of Type Strains, Phase V (KMG-V): Genome sequencing to study the core and pangenomes of soil and plant-associated prokaryotes.</title>
        <authorList>
            <person name="Whitman W."/>
        </authorList>
    </citation>
    <scope>NUCLEOTIDE SEQUENCE</scope>
    <source>
        <strain evidence="2">PS</strain>
    </source>
</reference>
<dbReference type="RefSeq" id="WP_259051177.1">
    <property type="nucleotide sequence ID" value="NZ_JANUCQ010000002.1"/>
</dbReference>
<name>A0ABT2EVN9_METVO</name>
<keyword evidence="3" id="KW-1185">Reference proteome</keyword>
<protein>
    <submittedName>
        <fullName evidence="2">Uncharacterized protein</fullName>
    </submittedName>
</protein>
<gene>
    <name evidence="2" type="ORF">M2325_000709</name>
</gene>